<keyword evidence="2" id="KW-1185">Reference proteome</keyword>
<sequence length="340" mass="38688">MVALRYRDEHNKVGYLQKPTGSDDYHQILDFLGSSHIRSPKLGSSAILATIDETPYTITEDSVRSQLQLADDGCNAPTQKGRSITNMCEKKLSLMGDLCPNAPSAIFTTIDRAPCGCHSATKIGHLPRDLRNTCFCGAQGILRETCPKLSIKDGGWVEMQRISAKIEEENKSGRENRKRGETLPIVRDFMKAFPEDLPGNYQNSLRELSDKGFIRPSSSPWTAPVQSYLSKERWAVQVVASTTDEKEQEENILRKFELLRRRRFIEGFSKRFAKSMTQLNQKGIKFDRARCQRRERFLVNKQKRAVHQFLLYLRGGEGLLVYCDALHKVLGVCTNAEERR</sequence>
<dbReference type="Proteomes" id="UP001151760">
    <property type="component" value="Unassembled WGS sequence"/>
</dbReference>
<name>A0ABQ5DNG0_9ASTR</name>
<evidence type="ECO:0008006" key="3">
    <source>
        <dbReference type="Google" id="ProtNLM"/>
    </source>
</evidence>
<dbReference type="EMBL" id="BQNB010015427">
    <property type="protein sequence ID" value="GJT39917.1"/>
    <property type="molecule type" value="Genomic_DNA"/>
</dbReference>
<protein>
    <recommendedName>
        <fullName evidence="3">Reverse transcriptase</fullName>
    </recommendedName>
</protein>
<evidence type="ECO:0000313" key="2">
    <source>
        <dbReference type="Proteomes" id="UP001151760"/>
    </source>
</evidence>
<evidence type="ECO:0000313" key="1">
    <source>
        <dbReference type="EMBL" id="GJT39917.1"/>
    </source>
</evidence>
<comment type="caution">
    <text evidence="1">The sequence shown here is derived from an EMBL/GenBank/DDBJ whole genome shotgun (WGS) entry which is preliminary data.</text>
</comment>
<accession>A0ABQ5DNG0</accession>
<proteinExistence type="predicted"/>
<organism evidence="1 2">
    <name type="scientific">Tanacetum coccineum</name>
    <dbReference type="NCBI Taxonomy" id="301880"/>
    <lineage>
        <taxon>Eukaryota</taxon>
        <taxon>Viridiplantae</taxon>
        <taxon>Streptophyta</taxon>
        <taxon>Embryophyta</taxon>
        <taxon>Tracheophyta</taxon>
        <taxon>Spermatophyta</taxon>
        <taxon>Magnoliopsida</taxon>
        <taxon>eudicotyledons</taxon>
        <taxon>Gunneridae</taxon>
        <taxon>Pentapetalae</taxon>
        <taxon>asterids</taxon>
        <taxon>campanulids</taxon>
        <taxon>Asterales</taxon>
        <taxon>Asteraceae</taxon>
        <taxon>Asteroideae</taxon>
        <taxon>Anthemideae</taxon>
        <taxon>Anthemidinae</taxon>
        <taxon>Tanacetum</taxon>
    </lineage>
</organism>
<reference evidence="1" key="1">
    <citation type="journal article" date="2022" name="Int. J. Mol. Sci.">
        <title>Draft Genome of Tanacetum Coccineum: Genomic Comparison of Closely Related Tanacetum-Family Plants.</title>
        <authorList>
            <person name="Yamashiro T."/>
            <person name="Shiraishi A."/>
            <person name="Nakayama K."/>
            <person name="Satake H."/>
        </authorList>
    </citation>
    <scope>NUCLEOTIDE SEQUENCE</scope>
</reference>
<gene>
    <name evidence="1" type="ORF">Tco_0939782</name>
</gene>
<reference evidence="1" key="2">
    <citation type="submission" date="2022-01" db="EMBL/GenBank/DDBJ databases">
        <authorList>
            <person name="Yamashiro T."/>
            <person name="Shiraishi A."/>
            <person name="Satake H."/>
            <person name="Nakayama K."/>
        </authorList>
    </citation>
    <scope>NUCLEOTIDE SEQUENCE</scope>
</reference>